<feature type="transmembrane region" description="Helical" evidence="2">
    <location>
        <begin position="83"/>
        <end position="103"/>
    </location>
</feature>
<sequence length="104" mass="10981">MIQSSHFPSPATATSPQHDTLTNHTATLDSTLRSLDTRPRVKLCFSSGNTRSTATTIIINIVIIVAVVLVIVVVVVVMVVVVVVVVLVMVGVVLVVVIVVVVVL</sequence>
<keyword evidence="2" id="KW-0472">Membrane</keyword>
<accession>A0AAV4IXK0</accession>
<evidence type="ECO:0000313" key="3">
    <source>
        <dbReference type="EMBL" id="GFS14865.1"/>
    </source>
</evidence>
<keyword evidence="2" id="KW-1133">Transmembrane helix</keyword>
<dbReference type="AlphaFoldDB" id="A0AAV4IXK0"/>
<feature type="transmembrane region" description="Helical" evidence="2">
    <location>
        <begin position="57"/>
        <end position="77"/>
    </location>
</feature>
<evidence type="ECO:0000256" key="2">
    <source>
        <dbReference type="SAM" id="Phobius"/>
    </source>
</evidence>
<evidence type="ECO:0000256" key="1">
    <source>
        <dbReference type="SAM" id="MobiDB-lite"/>
    </source>
</evidence>
<evidence type="ECO:0008006" key="5">
    <source>
        <dbReference type="Google" id="ProtNLM"/>
    </source>
</evidence>
<feature type="region of interest" description="Disordered" evidence="1">
    <location>
        <begin position="1"/>
        <end position="23"/>
    </location>
</feature>
<keyword evidence="2" id="KW-0812">Transmembrane</keyword>
<reference evidence="3 4" key="1">
    <citation type="journal article" date="2021" name="Elife">
        <title>Chloroplast acquisition without the gene transfer in kleptoplastic sea slugs, Plakobranchus ocellatus.</title>
        <authorList>
            <person name="Maeda T."/>
            <person name="Takahashi S."/>
            <person name="Yoshida T."/>
            <person name="Shimamura S."/>
            <person name="Takaki Y."/>
            <person name="Nagai Y."/>
            <person name="Toyoda A."/>
            <person name="Suzuki Y."/>
            <person name="Arimoto A."/>
            <person name="Ishii H."/>
            <person name="Satoh N."/>
            <person name="Nishiyama T."/>
            <person name="Hasebe M."/>
            <person name="Maruyama T."/>
            <person name="Minagawa J."/>
            <person name="Obokata J."/>
            <person name="Shigenobu S."/>
        </authorList>
    </citation>
    <scope>NUCLEOTIDE SEQUENCE [LARGE SCALE GENOMIC DNA]</scope>
</reference>
<keyword evidence="4" id="KW-1185">Reference proteome</keyword>
<evidence type="ECO:0000313" key="4">
    <source>
        <dbReference type="Proteomes" id="UP000762676"/>
    </source>
</evidence>
<proteinExistence type="predicted"/>
<dbReference type="Proteomes" id="UP000762676">
    <property type="component" value="Unassembled WGS sequence"/>
</dbReference>
<name>A0AAV4IXK0_9GAST</name>
<dbReference type="EMBL" id="BMAT01002816">
    <property type="protein sequence ID" value="GFS14865.1"/>
    <property type="molecule type" value="Genomic_DNA"/>
</dbReference>
<gene>
    <name evidence="3" type="ORF">ElyMa_001435000</name>
</gene>
<comment type="caution">
    <text evidence="3">The sequence shown here is derived from an EMBL/GenBank/DDBJ whole genome shotgun (WGS) entry which is preliminary data.</text>
</comment>
<protein>
    <recommendedName>
        <fullName evidence="5">Transmembrane protein</fullName>
    </recommendedName>
</protein>
<organism evidence="3 4">
    <name type="scientific">Elysia marginata</name>
    <dbReference type="NCBI Taxonomy" id="1093978"/>
    <lineage>
        <taxon>Eukaryota</taxon>
        <taxon>Metazoa</taxon>
        <taxon>Spiralia</taxon>
        <taxon>Lophotrochozoa</taxon>
        <taxon>Mollusca</taxon>
        <taxon>Gastropoda</taxon>
        <taxon>Heterobranchia</taxon>
        <taxon>Euthyneura</taxon>
        <taxon>Panpulmonata</taxon>
        <taxon>Sacoglossa</taxon>
        <taxon>Placobranchoidea</taxon>
        <taxon>Plakobranchidae</taxon>
        <taxon>Elysia</taxon>
    </lineage>
</organism>